<evidence type="ECO:0000313" key="1">
    <source>
        <dbReference type="EnsemblMetazoa" id="AATE018899-PA.1"/>
    </source>
</evidence>
<dbReference type="EnsemblMetazoa" id="AATE018899-RA">
    <property type="protein sequence ID" value="AATE018899-PA.1"/>
    <property type="gene ID" value="AATE018899"/>
</dbReference>
<protein>
    <submittedName>
        <fullName evidence="1">Uncharacterized protein</fullName>
    </submittedName>
</protein>
<dbReference type="VEuPathDB" id="VectorBase:AATE018899"/>
<accession>A0A182JIW0</accession>
<reference evidence="1" key="1">
    <citation type="submission" date="2022-08" db="UniProtKB">
        <authorList>
            <consortium name="EnsemblMetazoa"/>
        </authorList>
    </citation>
    <scope>IDENTIFICATION</scope>
    <source>
        <strain evidence="1">EBRO</strain>
    </source>
</reference>
<organism evidence="1">
    <name type="scientific">Anopheles atroparvus</name>
    <name type="common">European mosquito</name>
    <dbReference type="NCBI Taxonomy" id="41427"/>
    <lineage>
        <taxon>Eukaryota</taxon>
        <taxon>Metazoa</taxon>
        <taxon>Ecdysozoa</taxon>
        <taxon>Arthropoda</taxon>
        <taxon>Hexapoda</taxon>
        <taxon>Insecta</taxon>
        <taxon>Pterygota</taxon>
        <taxon>Neoptera</taxon>
        <taxon>Endopterygota</taxon>
        <taxon>Diptera</taxon>
        <taxon>Nematocera</taxon>
        <taxon>Culicoidea</taxon>
        <taxon>Culicidae</taxon>
        <taxon>Anophelinae</taxon>
        <taxon>Anopheles</taxon>
    </lineage>
</organism>
<dbReference type="AlphaFoldDB" id="A0A182JIW0"/>
<proteinExistence type="predicted"/>
<name>A0A182JIW0_ANOAO</name>
<sequence length="168" mass="17694">MKTIGCATSSYITPFVGGPMGRRPTVPLLVPMLLLPPLPAVPFAVTPLELVPVPFVAPVPAAPPPDDGDVPCALTLVTPTPFEGPLAVLSPLAFPPDVAALAFGPWAPWAAELPPAIEFGVLSENLSSFAMMCLPYVYFFSEFMCGRILCNSTLRCVGSDTSIIFCTT</sequence>